<dbReference type="GO" id="GO:0046872">
    <property type="term" value="F:metal ion binding"/>
    <property type="evidence" value="ECO:0007669"/>
    <property type="project" value="UniProtKB-KW"/>
</dbReference>
<proteinExistence type="predicted"/>
<dbReference type="Pfam" id="PF02146">
    <property type="entry name" value="SIR2"/>
    <property type="match status" value="1"/>
</dbReference>
<keyword evidence="3" id="KW-0862">Zinc</keyword>
<reference evidence="5" key="1">
    <citation type="submission" date="2023-07" db="EMBL/GenBank/DDBJ databases">
        <authorList>
            <consortium name="AG Swart"/>
            <person name="Singh M."/>
            <person name="Singh A."/>
            <person name="Seah K."/>
            <person name="Emmerich C."/>
        </authorList>
    </citation>
    <scope>NUCLEOTIDE SEQUENCE</scope>
    <source>
        <strain evidence="5">DP1</strain>
    </source>
</reference>
<comment type="caution">
    <text evidence="5">The sequence shown here is derived from an EMBL/GenBank/DDBJ whole genome shotgun (WGS) entry which is preliminary data.</text>
</comment>
<feature type="binding site" evidence="3">
    <location>
        <position position="145"/>
    </location>
    <ligand>
        <name>Zn(2+)</name>
        <dbReference type="ChEBI" id="CHEBI:29105"/>
    </ligand>
</feature>
<dbReference type="InterPro" id="IPR026590">
    <property type="entry name" value="Ssirtuin_cat_dom"/>
</dbReference>
<feature type="domain" description="Deacetylase sirtuin-type" evidence="4">
    <location>
        <begin position="1"/>
        <end position="287"/>
    </location>
</feature>
<keyword evidence="3" id="KW-0479">Metal-binding</keyword>
<dbReference type="PANTHER" id="PTHR11085:SF10">
    <property type="entry name" value="NAD-DEPENDENT PROTEIN DEACYLASE SIRTUIN-5, MITOCHONDRIAL-RELATED"/>
    <property type="match status" value="1"/>
</dbReference>
<evidence type="ECO:0000313" key="6">
    <source>
        <dbReference type="Proteomes" id="UP001295684"/>
    </source>
</evidence>
<dbReference type="InterPro" id="IPR050134">
    <property type="entry name" value="NAD-dep_sirtuin_deacylases"/>
</dbReference>
<dbReference type="InterPro" id="IPR029035">
    <property type="entry name" value="DHS-like_NAD/FAD-binding_dom"/>
</dbReference>
<keyword evidence="2" id="KW-0520">NAD</keyword>
<evidence type="ECO:0000259" key="4">
    <source>
        <dbReference type="PROSITE" id="PS50305"/>
    </source>
</evidence>
<comment type="caution">
    <text evidence="3">Lacks conserved residue(s) required for the propagation of feature annotation.</text>
</comment>
<feature type="binding site" evidence="3">
    <location>
        <position position="175"/>
    </location>
    <ligand>
        <name>Zn(2+)</name>
        <dbReference type="ChEBI" id="CHEBI:29105"/>
    </ligand>
</feature>
<dbReference type="PANTHER" id="PTHR11085">
    <property type="entry name" value="NAD-DEPENDENT PROTEIN DEACYLASE SIRTUIN-5, MITOCHONDRIAL-RELATED"/>
    <property type="match status" value="1"/>
</dbReference>
<dbReference type="EMBL" id="CAMPGE010018942">
    <property type="protein sequence ID" value="CAI2377310.1"/>
    <property type="molecule type" value="Genomic_DNA"/>
</dbReference>
<accession>A0AAD1XQX8</accession>
<dbReference type="InterPro" id="IPR026591">
    <property type="entry name" value="Sirtuin_cat_small_dom_sf"/>
</dbReference>
<evidence type="ECO:0000313" key="5">
    <source>
        <dbReference type="EMBL" id="CAI2377310.1"/>
    </source>
</evidence>
<feature type="binding site" evidence="3">
    <location>
        <position position="142"/>
    </location>
    <ligand>
        <name>Zn(2+)</name>
        <dbReference type="ChEBI" id="CHEBI:29105"/>
    </ligand>
</feature>
<dbReference type="AlphaFoldDB" id="A0AAD1XQX8"/>
<keyword evidence="6" id="KW-1185">Reference proteome</keyword>
<protein>
    <recommendedName>
        <fullName evidence="4">Deacetylase sirtuin-type domain-containing protein</fullName>
    </recommendedName>
</protein>
<dbReference type="Proteomes" id="UP001295684">
    <property type="component" value="Unassembled WGS sequence"/>
</dbReference>
<dbReference type="PROSITE" id="PS50305">
    <property type="entry name" value="SIRTUIN"/>
    <property type="match status" value="1"/>
</dbReference>
<evidence type="ECO:0000256" key="2">
    <source>
        <dbReference type="ARBA" id="ARBA00023027"/>
    </source>
</evidence>
<dbReference type="GO" id="GO:0017136">
    <property type="term" value="F:histone deacetylase activity, NAD-dependent"/>
    <property type="evidence" value="ECO:0007669"/>
    <property type="project" value="TreeGrafter"/>
</dbReference>
<sequence>MDPSSLLYKRVARSVARSKAILVTAGAGISIDSGLPDFRIKEGLWEAYPYFKNTNMTFMDAANPRFFKTKLKEFWFFYGHRYNLYQDHLPHSGYSALLEICEKYLGNKYHVYTSNVDGHFQKAGFSQRKITECNGSINHFQCDSCRIIYLVPHRARFELNIKNFTCKKPPKCTYCSEPVRPNVLMFNDSDWIACRTTKQEENYKKFISENSKDGITIIEIGAGTVIPTIRARSEAIFSDTSGPRTLIRINPDPSTHCAYAQTHCIVTEENIDENLEEIYQNEIFEIKESSKPALKKIHEAVKDLF</sequence>
<keyword evidence="1" id="KW-0808">Transferase</keyword>
<evidence type="ECO:0000256" key="3">
    <source>
        <dbReference type="PROSITE-ProRule" id="PRU00236"/>
    </source>
</evidence>
<dbReference type="InterPro" id="IPR003000">
    <property type="entry name" value="Sirtuin"/>
</dbReference>
<dbReference type="Gene3D" id="3.30.1600.10">
    <property type="entry name" value="SIR2/SIRT2 'Small Domain"/>
    <property type="match status" value="1"/>
</dbReference>
<organism evidence="5 6">
    <name type="scientific">Euplotes crassus</name>
    <dbReference type="NCBI Taxonomy" id="5936"/>
    <lineage>
        <taxon>Eukaryota</taxon>
        <taxon>Sar</taxon>
        <taxon>Alveolata</taxon>
        <taxon>Ciliophora</taxon>
        <taxon>Intramacronucleata</taxon>
        <taxon>Spirotrichea</taxon>
        <taxon>Hypotrichia</taxon>
        <taxon>Euplotida</taxon>
        <taxon>Euplotidae</taxon>
        <taxon>Moneuplotes</taxon>
    </lineage>
</organism>
<feature type="binding site" evidence="3">
    <location>
        <position position="172"/>
    </location>
    <ligand>
        <name>Zn(2+)</name>
        <dbReference type="ChEBI" id="CHEBI:29105"/>
    </ligand>
</feature>
<dbReference type="SUPFAM" id="SSF52467">
    <property type="entry name" value="DHS-like NAD/FAD-binding domain"/>
    <property type="match status" value="1"/>
</dbReference>
<dbReference type="GO" id="GO:0070403">
    <property type="term" value="F:NAD+ binding"/>
    <property type="evidence" value="ECO:0007669"/>
    <property type="project" value="InterPro"/>
</dbReference>
<dbReference type="GO" id="GO:0005634">
    <property type="term" value="C:nucleus"/>
    <property type="evidence" value="ECO:0007669"/>
    <property type="project" value="TreeGrafter"/>
</dbReference>
<dbReference type="Gene3D" id="3.40.50.1220">
    <property type="entry name" value="TPP-binding domain"/>
    <property type="match status" value="1"/>
</dbReference>
<evidence type="ECO:0000256" key="1">
    <source>
        <dbReference type="ARBA" id="ARBA00022679"/>
    </source>
</evidence>
<name>A0AAD1XQX8_EUPCR</name>
<gene>
    <name evidence="5" type="ORF">ECRASSUSDP1_LOCUS18694</name>
</gene>